<evidence type="ECO:0000256" key="1">
    <source>
        <dbReference type="ARBA" id="ARBA00005290"/>
    </source>
</evidence>
<dbReference type="InterPro" id="IPR004130">
    <property type="entry name" value="Gpn"/>
</dbReference>
<evidence type="ECO:0000256" key="2">
    <source>
        <dbReference type="ARBA" id="ARBA00022741"/>
    </source>
</evidence>
<dbReference type="InterPro" id="IPR052705">
    <property type="entry name" value="Gliding_Motility_GTPase"/>
</dbReference>
<dbReference type="SUPFAM" id="SSF52540">
    <property type="entry name" value="P-loop containing nucleoside triphosphate hydrolases"/>
    <property type="match status" value="1"/>
</dbReference>
<name>A0ABV2YS55_9ACTN</name>
<evidence type="ECO:0000256" key="4">
    <source>
        <dbReference type="ARBA" id="ARBA00023134"/>
    </source>
</evidence>
<proteinExistence type="inferred from homology"/>
<evidence type="ECO:0000313" key="6">
    <source>
        <dbReference type="Proteomes" id="UP001550850"/>
    </source>
</evidence>
<dbReference type="Gene3D" id="3.40.50.300">
    <property type="entry name" value="P-loop containing nucleotide triphosphate hydrolases"/>
    <property type="match status" value="1"/>
</dbReference>
<keyword evidence="2" id="KW-0547">Nucleotide-binding</keyword>
<comment type="similarity">
    <text evidence="1">Belongs to the GPN-loop GTPase family.</text>
</comment>
<accession>A0ABV2YS55</accession>
<gene>
    <name evidence="5" type="ORF">AB0E65_29480</name>
</gene>
<evidence type="ECO:0000256" key="3">
    <source>
        <dbReference type="ARBA" id="ARBA00022801"/>
    </source>
</evidence>
<dbReference type="CDD" id="cd00882">
    <property type="entry name" value="Ras_like_GTPase"/>
    <property type="match status" value="1"/>
</dbReference>
<dbReference type="Pfam" id="PF03029">
    <property type="entry name" value="ATP_bind_1"/>
    <property type="match status" value="1"/>
</dbReference>
<dbReference type="EMBL" id="JBEZUR010000095">
    <property type="protein sequence ID" value="MEU3558306.1"/>
    <property type="molecule type" value="Genomic_DNA"/>
</dbReference>
<dbReference type="PANTHER" id="PTHR42708">
    <property type="entry name" value="ATP/GTP-BINDING PROTEIN-RELATED"/>
    <property type="match status" value="1"/>
</dbReference>
<keyword evidence="4" id="KW-0342">GTP-binding</keyword>
<dbReference type="Proteomes" id="UP001550850">
    <property type="component" value="Unassembled WGS sequence"/>
</dbReference>
<keyword evidence="6" id="KW-1185">Reference proteome</keyword>
<evidence type="ECO:0000313" key="5">
    <source>
        <dbReference type="EMBL" id="MEU3558306.1"/>
    </source>
</evidence>
<dbReference type="RefSeq" id="WP_108955899.1">
    <property type="nucleotide sequence ID" value="NZ_BEVZ01000006.1"/>
</dbReference>
<dbReference type="PANTHER" id="PTHR42708:SF1">
    <property type="entry name" value="GLIDING MOTILITY PROTEIN MGLA"/>
    <property type="match status" value="1"/>
</dbReference>
<protein>
    <submittedName>
        <fullName evidence="5">ATP/GTP-binding protein</fullName>
    </submittedName>
</protein>
<sequence length="197" mass="21296">MAFSDSRRPHYLPPGSTSVKIVVLGAFGVGKTTLVEAVSEILPLRTEERLTRAGQMVDDLPTAAKTTTTVAMDFGRRTLAGGIVVYMFGAPGQPRFADMIRSLLNGALGGIVLVDTRHVDACYESIGLLEEAGLPYVIAINDFPQAPVYPEPVLRDALSLPDDRPLIRIDARARESAKLSLIALVKDVLSPKEIQVR</sequence>
<organism evidence="5 6">
    <name type="scientific">Streptomyces fragilis</name>
    <dbReference type="NCBI Taxonomy" id="67301"/>
    <lineage>
        <taxon>Bacteria</taxon>
        <taxon>Bacillati</taxon>
        <taxon>Actinomycetota</taxon>
        <taxon>Actinomycetes</taxon>
        <taxon>Kitasatosporales</taxon>
        <taxon>Streptomycetaceae</taxon>
        <taxon>Streptomyces</taxon>
    </lineage>
</organism>
<keyword evidence="3" id="KW-0378">Hydrolase</keyword>
<comment type="caution">
    <text evidence="5">The sequence shown here is derived from an EMBL/GenBank/DDBJ whole genome shotgun (WGS) entry which is preliminary data.</text>
</comment>
<reference evidence="5 6" key="1">
    <citation type="submission" date="2024-06" db="EMBL/GenBank/DDBJ databases">
        <title>The Natural Products Discovery Center: Release of the First 8490 Sequenced Strains for Exploring Actinobacteria Biosynthetic Diversity.</title>
        <authorList>
            <person name="Kalkreuter E."/>
            <person name="Kautsar S.A."/>
            <person name="Yang D."/>
            <person name="Bader C.D."/>
            <person name="Teijaro C.N."/>
            <person name="Fluegel L."/>
            <person name="Davis C.M."/>
            <person name="Simpson J.R."/>
            <person name="Lauterbach L."/>
            <person name="Steele A.D."/>
            <person name="Gui C."/>
            <person name="Meng S."/>
            <person name="Li G."/>
            <person name="Viehrig K."/>
            <person name="Ye F."/>
            <person name="Su P."/>
            <person name="Kiefer A.F."/>
            <person name="Nichols A."/>
            <person name="Cepeda A.J."/>
            <person name="Yan W."/>
            <person name="Fan B."/>
            <person name="Jiang Y."/>
            <person name="Adhikari A."/>
            <person name="Zheng C.-J."/>
            <person name="Schuster L."/>
            <person name="Cowan T.M."/>
            <person name="Smanski M.J."/>
            <person name="Chevrette M.G."/>
            <person name="De Carvalho L.P.S."/>
            <person name="Shen B."/>
        </authorList>
    </citation>
    <scope>NUCLEOTIDE SEQUENCE [LARGE SCALE GENOMIC DNA]</scope>
    <source>
        <strain evidence="5 6">NPDC038104</strain>
    </source>
</reference>
<dbReference type="InterPro" id="IPR027417">
    <property type="entry name" value="P-loop_NTPase"/>
</dbReference>